<dbReference type="VEuPathDB" id="FungiDB:TERG_05046"/>
<proteinExistence type="predicted"/>
<dbReference type="AlphaFoldDB" id="A0A178EXX2"/>
<feature type="compositionally biased region" description="Basic and acidic residues" evidence="1">
    <location>
        <begin position="199"/>
        <end position="218"/>
    </location>
</feature>
<reference evidence="2 3" key="1">
    <citation type="submission" date="2016-05" db="EMBL/GenBank/DDBJ databases">
        <title>Genome sequencing of Trichophyton rubrum CMCC(F)T1i isolated from hair.</title>
        <authorList>
            <person name="Zhan P."/>
            <person name="Tao Y."/>
            <person name="Liu W."/>
        </authorList>
    </citation>
    <scope>NUCLEOTIDE SEQUENCE [LARGE SCALE GENOMIC DNA]</scope>
    <source>
        <strain evidence="3">CMCC(F)T1i</strain>
    </source>
</reference>
<feature type="compositionally biased region" description="Low complexity" evidence="1">
    <location>
        <begin position="297"/>
        <end position="307"/>
    </location>
</feature>
<evidence type="ECO:0000313" key="3">
    <source>
        <dbReference type="Proteomes" id="UP000243015"/>
    </source>
</evidence>
<organism evidence="2 3">
    <name type="scientific">Trichophyton rubrum</name>
    <name type="common">Athlete's foot fungus</name>
    <name type="synonym">Epidermophyton rubrum</name>
    <dbReference type="NCBI Taxonomy" id="5551"/>
    <lineage>
        <taxon>Eukaryota</taxon>
        <taxon>Fungi</taxon>
        <taxon>Dikarya</taxon>
        <taxon>Ascomycota</taxon>
        <taxon>Pezizomycotina</taxon>
        <taxon>Eurotiomycetes</taxon>
        <taxon>Eurotiomycetidae</taxon>
        <taxon>Onygenales</taxon>
        <taxon>Arthrodermataceae</taxon>
        <taxon>Trichophyton</taxon>
    </lineage>
</organism>
<dbReference type="EMBL" id="LHPM01000015">
    <property type="protein sequence ID" value="OAL64646.1"/>
    <property type="molecule type" value="Genomic_DNA"/>
</dbReference>
<dbReference type="Proteomes" id="UP000243015">
    <property type="component" value="Unassembled WGS sequence"/>
</dbReference>
<comment type="caution">
    <text evidence="2">The sequence shown here is derived from an EMBL/GenBank/DDBJ whole genome shotgun (WGS) entry which is preliminary data.</text>
</comment>
<feature type="compositionally biased region" description="Pro residues" evidence="1">
    <location>
        <begin position="322"/>
        <end position="331"/>
    </location>
</feature>
<sequence>MGHSITWEYSEESEAEEMVSRCSYCGRFCNKRAIHGKTGLCYPCRETLRKEGDKRALETDSDTESASSGRGAEECEPVKGYPAATAEAEDDSQSAKSEEGTARSNVCSRCWAAEATGTLYNSPVCDDCYHLAQANREWMKGTKKRFQPPNPHLQAGKRLTRVCDSCRQKRKRCEHRRVVDATDPEAHCRKRGRKRKCEEISEDKKESESNKGPTSREEEQAEVIIVDDPAEEPGCSDESMNHAIKESLDTVYKRELLKLEVIANEKVNEANKALDAVRDHLRSWLEHVRRGNSLGKQPLPEQQVEGPEQPERLDPLEQQDQPPQPLQPPEPTAQEETLTLGHQTPLPTPKPAAFHIRYLDLGHVHPKQALEDIKTDNLLNITGIKRNGTSAECGLVSKSKSGSKPAEPYTP</sequence>
<feature type="region of interest" description="Disordered" evidence="1">
    <location>
        <begin position="53"/>
        <end position="78"/>
    </location>
</feature>
<accession>A0A178EXX2</accession>
<protein>
    <submittedName>
        <fullName evidence="2">Uncharacterized protein</fullName>
    </submittedName>
</protein>
<name>A0A178EXX2_TRIRU</name>
<gene>
    <name evidence="2" type="ORF">A7C99_4080</name>
</gene>
<evidence type="ECO:0000313" key="2">
    <source>
        <dbReference type="EMBL" id="OAL64646.1"/>
    </source>
</evidence>
<feature type="region of interest" description="Disordered" evidence="1">
    <location>
        <begin position="292"/>
        <end position="349"/>
    </location>
</feature>
<evidence type="ECO:0000256" key="1">
    <source>
        <dbReference type="SAM" id="MobiDB-lite"/>
    </source>
</evidence>
<feature type="region of interest" description="Disordered" evidence="1">
    <location>
        <begin position="199"/>
        <end position="238"/>
    </location>
</feature>